<accession>A0A4R1KRJ3</accession>
<dbReference type="HAMAP" id="MF_00695">
    <property type="entry name" value="HflD_protein"/>
    <property type="match status" value="1"/>
</dbReference>
<evidence type="ECO:0000313" key="6">
    <source>
        <dbReference type="Proteomes" id="UP000295496"/>
    </source>
</evidence>
<dbReference type="Gene3D" id="1.10.3890.10">
    <property type="entry name" value="HflD-like"/>
    <property type="match status" value="1"/>
</dbReference>
<evidence type="ECO:0000256" key="3">
    <source>
        <dbReference type="ARBA" id="ARBA00023136"/>
    </source>
</evidence>
<gene>
    <name evidence="4" type="primary">hflD</name>
    <name evidence="5" type="ORF">EV692_2106</name>
</gene>
<keyword evidence="6" id="KW-1185">Reference proteome</keyword>
<evidence type="ECO:0000256" key="4">
    <source>
        <dbReference type="HAMAP-Rule" id="MF_00695"/>
    </source>
</evidence>
<evidence type="ECO:0000256" key="1">
    <source>
        <dbReference type="ARBA" id="ARBA00022475"/>
    </source>
</evidence>
<comment type="similarity">
    <text evidence="4">Belongs to the HflD family.</text>
</comment>
<proteinExistence type="inferred from homology"/>
<name>A0A4R1KRJ3_9PAST</name>
<organism evidence="5 6">
    <name type="scientific">Lonepinella koalarum</name>
    <dbReference type="NCBI Taxonomy" id="53417"/>
    <lineage>
        <taxon>Bacteria</taxon>
        <taxon>Pseudomonadati</taxon>
        <taxon>Pseudomonadota</taxon>
        <taxon>Gammaproteobacteria</taxon>
        <taxon>Pasteurellales</taxon>
        <taxon>Pasteurellaceae</taxon>
        <taxon>Lonepinella</taxon>
    </lineage>
</organism>
<evidence type="ECO:0000256" key="2">
    <source>
        <dbReference type="ARBA" id="ARBA00022490"/>
    </source>
</evidence>
<comment type="subcellular location">
    <subcellularLocation>
        <location evidence="4">Cytoplasm</location>
    </subcellularLocation>
    <subcellularLocation>
        <location evidence="4">Cell membrane</location>
        <topology evidence="4">Peripheral membrane protein</topology>
        <orientation evidence="4">Cytoplasmic side</orientation>
    </subcellularLocation>
</comment>
<evidence type="ECO:0000313" key="5">
    <source>
        <dbReference type="EMBL" id="TCK67197.1"/>
    </source>
</evidence>
<reference evidence="5 6" key="1">
    <citation type="submission" date="2019-03" db="EMBL/GenBank/DDBJ databases">
        <title>Genomic Encyclopedia of Type Strains, Phase IV (KMG-IV): sequencing the most valuable type-strain genomes for metagenomic binning, comparative biology and taxonomic classification.</title>
        <authorList>
            <person name="Goeker M."/>
        </authorList>
    </citation>
    <scope>NUCLEOTIDE SEQUENCE [LARGE SCALE GENOMIC DNA]</scope>
    <source>
        <strain evidence="5 6">DSM 10053</strain>
    </source>
</reference>
<dbReference type="InterPro" id="IPR035932">
    <property type="entry name" value="HflD-like_sf"/>
</dbReference>
<comment type="caution">
    <text evidence="5">The sequence shown here is derived from an EMBL/GenBank/DDBJ whole genome shotgun (WGS) entry which is preliminary data.</text>
</comment>
<protein>
    <recommendedName>
        <fullName evidence="4">High frequency lysogenization protein HflD homolog</fullName>
    </recommendedName>
</protein>
<dbReference type="InterPro" id="IPR007451">
    <property type="entry name" value="HflD"/>
</dbReference>
<dbReference type="EMBL" id="SMGJ01000007">
    <property type="protein sequence ID" value="TCK67197.1"/>
    <property type="molecule type" value="Genomic_DNA"/>
</dbReference>
<dbReference type="Pfam" id="PF04356">
    <property type="entry name" value="DUF489"/>
    <property type="match status" value="1"/>
</dbReference>
<dbReference type="PANTHER" id="PTHR38100">
    <property type="entry name" value="HIGH FREQUENCY LYSOGENIZATION PROTEIN HFLD"/>
    <property type="match status" value="1"/>
</dbReference>
<dbReference type="GO" id="GO:0005737">
    <property type="term" value="C:cytoplasm"/>
    <property type="evidence" value="ECO:0007669"/>
    <property type="project" value="UniProtKB-SubCell"/>
</dbReference>
<keyword evidence="1 4" id="KW-1003">Cell membrane</keyword>
<dbReference type="SUPFAM" id="SSF101322">
    <property type="entry name" value="YcfC-like"/>
    <property type="match status" value="1"/>
</dbReference>
<keyword evidence="2 4" id="KW-0963">Cytoplasm</keyword>
<dbReference type="NCBIfam" id="NF001248">
    <property type="entry name" value="PRK00218.1-4"/>
    <property type="match status" value="1"/>
</dbReference>
<dbReference type="NCBIfam" id="NF001246">
    <property type="entry name" value="PRK00218.1-2"/>
    <property type="match status" value="1"/>
</dbReference>
<dbReference type="Proteomes" id="UP000295496">
    <property type="component" value="Unassembled WGS sequence"/>
</dbReference>
<dbReference type="PANTHER" id="PTHR38100:SF1">
    <property type="entry name" value="HIGH FREQUENCY LYSOGENIZATION PROTEIN HFLD"/>
    <property type="match status" value="1"/>
</dbReference>
<dbReference type="RefSeq" id="WP_132302675.1">
    <property type="nucleotide sequence ID" value="NZ_CP170642.1"/>
</dbReference>
<sequence length="203" mass="22877">MANYQDITLALAGVCQSARLVQQFAQRGQANTYALEVSLKSLLQTHPTDTLAVFGGSLDNIKLGLETLIEQLNAQNPELARYWLSLVAMAGRLQDNAEAKSQLAHRIQYMPTQLEYYSLLDETMLEKIATIYTDILSPLGKRIQIFGNAEYLQQPSIQNRIRACLLAGVRAAMLWQQVGGSKWQLLFSRRKILNMAQQLYETI</sequence>
<dbReference type="AlphaFoldDB" id="A0A4R1KRJ3"/>
<dbReference type="GO" id="GO:0005886">
    <property type="term" value="C:plasma membrane"/>
    <property type="evidence" value="ECO:0007669"/>
    <property type="project" value="UniProtKB-SubCell"/>
</dbReference>
<keyword evidence="3 4" id="KW-0472">Membrane</keyword>